<evidence type="ECO:0000313" key="9">
    <source>
        <dbReference type="Proteomes" id="UP000254330"/>
    </source>
</evidence>
<evidence type="ECO:0000256" key="1">
    <source>
        <dbReference type="ARBA" id="ARBA00004141"/>
    </source>
</evidence>
<feature type="transmembrane region" description="Helical" evidence="5">
    <location>
        <begin position="150"/>
        <end position="175"/>
    </location>
</feature>
<evidence type="ECO:0000259" key="6">
    <source>
        <dbReference type="Pfam" id="PF04893"/>
    </source>
</evidence>
<proteinExistence type="predicted"/>
<gene>
    <name evidence="8" type="ORF">DFR61_1252</name>
    <name evidence="7" type="ORF">NCTC10597_02038</name>
</gene>
<keyword evidence="3 5" id="KW-1133">Transmembrane helix</keyword>
<name>A0A8B4QCG4_9BACL</name>
<dbReference type="AlphaFoldDB" id="A0A8B4QCG4"/>
<evidence type="ECO:0000256" key="5">
    <source>
        <dbReference type="SAM" id="Phobius"/>
    </source>
</evidence>
<evidence type="ECO:0000313" key="8">
    <source>
        <dbReference type="EMBL" id="TDR36281.1"/>
    </source>
</evidence>
<evidence type="ECO:0000256" key="4">
    <source>
        <dbReference type="ARBA" id="ARBA00023136"/>
    </source>
</evidence>
<keyword evidence="4 5" id="KW-0472">Membrane</keyword>
<reference evidence="8 10" key="2">
    <citation type="submission" date="2019-03" db="EMBL/GenBank/DDBJ databases">
        <title>Genomic Encyclopedia of Type Strains, Phase IV (KMG-IV): sequencing the most valuable type-strain genomes for metagenomic binning, comparative biology and taxonomic classification.</title>
        <authorList>
            <person name="Goeker M."/>
        </authorList>
    </citation>
    <scope>NUCLEOTIDE SEQUENCE [LARGE SCALE GENOMIC DNA]</scope>
    <source>
        <strain evidence="8 10">DSM 20580</strain>
    </source>
</reference>
<evidence type="ECO:0000313" key="7">
    <source>
        <dbReference type="EMBL" id="STX10318.1"/>
    </source>
</evidence>
<dbReference type="EMBL" id="SNZG01000025">
    <property type="protein sequence ID" value="TDR36281.1"/>
    <property type="molecule type" value="Genomic_DNA"/>
</dbReference>
<feature type="transmembrane region" description="Helical" evidence="5">
    <location>
        <begin position="28"/>
        <end position="48"/>
    </location>
</feature>
<dbReference type="OrthoDB" id="2987623at2"/>
<dbReference type="EMBL" id="UGNP01000001">
    <property type="protein sequence ID" value="STX10318.1"/>
    <property type="molecule type" value="Genomic_DNA"/>
</dbReference>
<dbReference type="Proteomes" id="UP000254330">
    <property type="component" value="Unassembled WGS sequence"/>
</dbReference>
<dbReference type="InterPro" id="IPR006977">
    <property type="entry name" value="Yip1_dom"/>
</dbReference>
<keyword evidence="2 5" id="KW-0812">Transmembrane</keyword>
<feature type="domain" description="Yip1" evidence="6">
    <location>
        <begin position="10"/>
        <end position="203"/>
    </location>
</feature>
<reference evidence="7 9" key="1">
    <citation type="submission" date="2018-06" db="EMBL/GenBank/DDBJ databases">
        <authorList>
            <consortium name="Pathogen Informatics"/>
            <person name="Doyle S."/>
        </authorList>
    </citation>
    <scope>NUCLEOTIDE SEQUENCE [LARGE SCALE GENOMIC DNA]</scope>
    <source>
        <strain evidence="7 9">NCTC10597</strain>
    </source>
</reference>
<evidence type="ECO:0000313" key="10">
    <source>
        <dbReference type="Proteomes" id="UP000294641"/>
    </source>
</evidence>
<comment type="caution">
    <text evidence="7">The sequence shown here is derived from an EMBL/GenBank/DDBJ whole genome shotgun (WGS) entry which is preliminary data.</text>
</comment>
<feature type="transmembrane region" description="Helical" evidence="5">
    <location>
        <begin position="187"/>
        <end position="215"/>
    </location>
</feature>
<evidence type="ECO:0000256" key="2">
    <source>
        <dbReference type="ARBA" id="ARBA00022692"/>
    </source>
</evidence>
<accession>A0A8B4QCG4</accession>
<dbReference type="RefSeq" id="WP_109350047.1">
    <property type="nucleotide sequence ID" value="NZ_BJUE01000046.1"/>
</dbReference>
<organism evidence="7 9">
    <name type="scientific">Kurthia zopfii</name>
    <dbReference type="NCBI Taxonomy" id="1650"/>
    <lineage>
        <taxon>Bacteria</taxon>
        <taxon>Bacillati</taxon>
        <taxon>Bacillota</taxon>
        <taxon>Bacilli</taxon>
        <taxon>Bacillales</taxon>
        <taxon>Caryophanaceae</taxon>
        <taxon>Kurthia</taxon>
    </lineage>
</organism>
<sequence>MKKNLNPFVSIWRSPRETVRSVLVHKGFWVIAILSFFGAWASALYASLDAKNSQIDENATFTQPSLPMELASSIIGGIASVLIGGAFIALLYWGIGKLLFKGQGTYLDLYKGSMLSALPFYIALPFILAFLIIYPNEFYNNDLNFDGVAIFLYAAVVVLGLVGSVYAFVVTIVMISEIHKISKWKAFFTMFIPSFILFIVIMVIVVVLFMGLAAIGG</sequence>
<dbReference type="Pfam" id="PF04893">
    <property type="entry name" value="Yip1"/>
    <property type="match status" value="1"/>
</dbReference>
<keyword evidence="10" id="KW-1185">Reference proteome</keyword>
<feature type="transmembrane region" description="Helical" evidence="5">
    <location>
        <begin position="70"/>
        <end position="93"/>
    </location>
</feature>
<protein>
    <submittedName>
        <fullName evidence="7">Yip1 domain</fullName>
    </submittedName>
    <submittedName>
        <fullName evidence="8">Yip1-like protein</fullName>
    </submittedName>
</protein>
<evidence type="ECO:0000256" key="3">
    <source>
        <dbReference type="ARBA" id="ARBA00022989"/>
    </source>
</evidence>
<comment type="subcellular location">
    <subcellularLocation>
        <location evidence="1">Membrane</location>
        <topology evidence="1">Multi-pass membrane protein</topology>
    </subcellularLocation>
</comment>
<dbReference type="GO" id="GO:0016020">
    <property type="term" value="C:membrane"/>
    <property type="evidence" value="ECO:0007669"/>
    <property type="project" value="UniProtKB-SubCell"/>
</dbReference>
<dbReference type="Proteomes" id="UP000294641">
    <property type="component" value="Unassembled WGS sequence"/>
</dbReference>
<feature type="transmembrane region" description="Helical" evidence="5">
    <location>
        <begin position="114"/>
        <end position="134"/>
    </location>
</feature>